<dbReference type="RefSeq" id="WP_079724684.1">
    <property type="nucleotide sequence ID" value="NZ_BMCL01000001.1"/>
</dbReference>
<evidence type="ECO:0008006" key="4">
    <source>
        <dbReference type="Google" id="ProtNLM"/>
    </source>
</evidence>
<dbReference type="AlphaFoldDB" id="A0A1T5LDH3"/>
<organism evidence="2 3">
    <name type="scientific">Pseudoxanthomonas indica</name>
    <dbReference type="NCBI Taxonomy" id="428993"/>
    <lineage>
        <taxon>Bacteria</taxon>
        <taxon>Pseudomonadati</taxon>
        <taxon>Pseudomonadota</taxon>
        <taxon>Gammaproteobacteria</taxon>
        <taxon>Lysobacterales</taxon>
        <taxon>Lysobacteraceae</taxon>
        <taxon>Pseudoxanthomonas</taxon>
    </lineage>
</organism>
<feature type="chain" id="PRO_5013227981" description="Extracellular repeat, HAF family" evidence="1">
    <location>
        <begin position="21"/>
        <end position="406"/>
    </location>
</feature>
<keyword evidence="1" id="KW-0732">Signal</keyword>
<evidence type="ECO:0000313" key="3">
    <source>
        <dbReference type="Proteomes" id="UP000190341"/>
    </source>
</evidence>
<dbReference type="STRING" id="428993.SAMN06296058_2310"/>
<accession>A0A1T5LDH3</accession>
<sequence>MRTIFSAVASAWPLSLLALAAIPCAAASLSEVGQGSGAQCVTAGVNNSGTVVGSCSPASVGGAMTAWMTTSANVETTLLPLATGQHCTTGGIANSGSIIGMCRTSSNARFAVVWHSAAPTSAPLRLLPLQGLLGLLADVRTFPTAFNQTGAVAGSSVSASGDTSAVVWLAGDDTALLASTRGDNCNVSDLSESTVAGRPAVAMNCPNASATLTAKVAQATGLLNAYVATSLPLPGGANYCTVKAINSSLQVLGTCHYPAPDLPRVSFWSSPGATPTVLSNGARSHAVALNNLGRAVLVFQDAQGNEESAFWNPATNTFTVIPPLPGGVRSEVVDIADNDFVILNSDNDDQDNEGAFWRAAVGTSSVGFFDDGFESGLVAVSSNGQYAVGAALDGDDNETGVVTPLP</sequence>
<evidence type="ECO:0000256" key="1">
    <source>
        <dbReference type="SAM" id="SignalP"/>
    </source>
</evidence>
<name>A0A1T5LDH3_9GAMM</name>
<proteinExistence type="predicted"/>
<dbReference type="OrthoDB" id="5791889at2"/>
<feature type="signal peptide" evidence="1">
    <location>
        <begin position="1"/>
        <end position="20"/>
    </location>
</feature>
<gene>
    <name evidence="2" type="ORF">SAMN06296058_2310</name>
</gene>
<dbReference type="EMBL" id="FUZV01000002">
    <property type="protein sequence ID" value="SKC73745.1"/>
    <property type="molecule type" value="Genomic_DNA"/>
</dbReference>
<keyword evidence="3" id="KW-1185">Reference proteome</keyword>
<dbReference type="Proteomes" id="UP000190341">
    <property type="component" value="Unassembled WGS sequence"/>
</dbReference>
<protein>
    <recommendedName>
        <fullName evidence="4">Extracellular repeat, HAF family</fullName>
    </recommendedName>
</protein>
<evidence type="ECO:0000313" key="2">
    <source>
        <dbReference type="EMBL" id="SKC73745.1"/>
    </source>
</evidence>
<reference evidence="2 3" key="1">
    <citation type="submission" date="2017-02" db="EMBL/GenBank/DDBJ databases">
        <authorList>
            <person name="Peterson S.W."/>
        </authorList>
    </citation>
    <scope>NUCLEOTIDE SEQUENCE [LARGE SCALE GENOMIC DNA]</scope>
    <source>
        <strain evidence="2 3">P15</strain>
    </source>
</reference>